<feature type="compositionally biased region" description="Basic and acidic residues" evidence="3">
    <location>
        <begin position="544"/>
        <end position="565"/>
    </location>
</feature>
<reference evidence="5 6" key="1">
    <citation type="journal article" date="2019" name="Sci. Rep.">
        <title>Nanopore sequencing improves the draft genome of the human pathogenic amoeba Naegleria fowleri.</title>
        <authorList>
            <person name="Liechti N."/>
            <person name="Schurch N."/>
            <person name="Bruggmann R."/>
            <person name="Wittwer M."/>
        </authorList>
    </citation>
    <scope>NUCLEOTIDE SEQUENCE [LARGE SCALE GENOMIC DNA]</scope>
    <source>
        <strain evidence="5 6">ATCC 30894</strain>
    </source>
</reference>
<evidence type="ECO:0000256" key="3">
    <source>
        <dbReference type="SAM" id="MobiDB-lite"/>
    </source>
</evidence>
<feature type="region of interest" description="Disordered" evidence="3">
    <location>
        <begin position="1"/>
        <end position="45"/>
    </location>
</feature>
<feature type="compositionally biased region" description="Basic residues" evidence="3">
    <location>
        <begin position="783"/>
        <end position="796"/>
    </location>
</feature>
<feature type="domain" description="RRM" evidence="4">
    <location>
        <begin position="268"/>
        <end position="346"/>
    </location>
</feature>
<feature type="compositionally biased region" description="Low complexity" evidence="3">
    <location>
        <begin position="157"/>
        <end position="167"/>
    </location>
</feature>
<proteinExistence type="predicted"/>
<dbReference type="VEuPathDB" id="AmoebaDB:NF0032030"/>
<dbReference type="VEuPathDB" id="AmoebaDB:FDP41_004422"/>
<dbReference type="Gene3D" id="3.30.70.330">
    <property type="match status" value="5"/>
</dbReference>
<feature type="compositionally biased region" description="Low complexity" evidence="3">
    <location>
        <begin position="1"/>
        <end position="16"/>
    </location>
</feature>
<dbReference type="RefSeq" id="XP_044561236.1">
    <property type="nucleotide sequence ID" value="XM_044707835.1"/>
</dbReference>
<keyword evidence="1 2" id="KW-0694">RNA-binding</keyword>
<dbReference type="PANTHER" id="PTHR48027">
    <property type="entry name" value="HETEROGENEOUS NUCLEAR RIBONUCLEOPROTEIN 87F-RELATED"/>
    <property type="match status" value="1"/>
</dbReference>
<evidence type="ECO:0000313" key="5">
    <source>
        <dbReference type="EMBL" id="KAF0976523.1"/>
    </source>
</evidence>
<dbReference type="Proteomes" id="UP000444721">
    <property type="component" value="Unassembled WGS sequence"/>
</dbReference>
<gene>
    <name evidence="5" type="ORF">FDP41_004422</name>
</gene>
<feature type="domain" description="RRM" evidence="4">
    <location>
        <begin position="574"/>
        <end position="649"/>
    </location>
</feature>
<dbReference type="InterPro" id="IPR012677">
    <property type="entry name" value="Nucleotide-bd_a/b_plait_sf"/>
</dbReference>
<keyword evidence="6" id="KW-1185">Reference proteome</keyword>
<feature type="compositionally biased region" description="Basic and acidic residues" evidence="3">
    <location>
        <begin position="201"/>
        <end position="242"/>
    </location>
</feature>
<comment type="caution">
    <text evidence="5">The sequence shown here is derived from an EMBL/GenBank/DDBJ whole genome shotgun (WGS) entry which is preliminary data.</text>
</comment>
<feature type="domain" description="RRM" evidence="4">
    <location>
        <begin position="462"/>
        <end position="539"/>
    </location>
</feature>
<dbReference type="Pfam" id="PF00076">
    <property type="entry name" value="RRM_1"/>
    <property type="match status" value="4"/>
</dbReference>
<dbReference type="InterPro" id="IPR035979">
    <property type="entry name" value="RBD_domain_sf"/>
</dbReference>
<feature type="domain" description="RRM" evidence="4">
    <location>
        <begin position="680"/>
        <end position="758"/>
    </location>
</feature>
<dbReference type="GO" id="GO:0003723">
    <property type="term" value="F:RNA binding"/>
    <property type="evidence" value="ECO:0007669"/>
    <property type="project" value="UniProtKB-UniRule"/>
</dbReference>
<name>A0A6A5BFB3_NAEFO</name>
<feature type="region of interest" description="Disordered" evidence="3">
    <location>
        <begin position="768"/>
        <end position="796"/>
    </location>
</feature>
<dbReference type="SMART" id="SM00361">
    <property type="entry name" value="RRM_1"/>
    <property type="match status" value="3"/>
</dbReference>
<dbReference type="CDD" id="cd12316">
    <property type="entry name" value="RRM3_RBM19_RRM2_MRD1"/>
    <property type="match status" value="1"/>
</dbReference>
<accession>A0A6A5BFB3</accession>
<dbReference type="AlphaFoldDB" id="A0A6A5BFB3"/>
<dbReference type="VEuPathDB" id="AmoebaDB:NfTy_083690"/>
<evidence type="ECO:0000259" key="4">
    <source>
        <dbReference type="PROSITE" id="PS50102"/>
    </source>
</evidence>
<dbReference type="InterPro" id="IPR003954">
    <property type="entry name" value="RRM_euk-type"/>
</dbReference>
<dbReference type="GeneID" id="68111640"/>
<dbReference type="OrthoDB" id="439639at2759"/>
<feature type="compositionally biased region" description="Basic and acidic residues" evidence="3">
    <location>
        <begin position="768"/>
        <end position="782"/>
    </location>
</feature>
<dbReference type="EMBL" id="VFQX01000037">
    <property type="protein sequence ID" value="KAF0976523.1"/>
    <property type="molecule type" value="Genomic_DNA"/>
</dbReference>
<organism evidence="5 6">
    <name type="scientific">Naegleria fowleri</name>
    <name type="common">Brain eating amoeba</name>
    <dbReference type="NCBI Taxonomy" id="5763"/>
    <lineage>
        <taxon>Eukaryota</taxon>
        <taxon>Discoba</taxon>
        <taxon>Heterolobosea</taxon>
        <taxon>Tetramitia</taxon>
        <taxon>Eutetramitia</taxon>
        <taxon>Vahlkampfiidae</taxon>
        <taxon>Naegleria</taxon>
    </lineage>
</organism>
<feature type="region of interest" description="Disordered" evidence="3">
    <location>
        <begin position="138"/>
        <end position="174"/>
    </location>
</feature>
<dbReference type="OMA" id="FNNTCIQ"/>
<evidence type="ECO:0000256" key="2">
    <source>
        <dbReference type="PROSITE-ProRule" id="PRU00176"/>
    </source>
</evidence>
<feature type="region of interest" description="Disordered" evidence="3">
    <location>
        <begin position="200"/>
        <end position="252"/>
    </location>
</feature>
<feature type="domain" description="RRM" evidence="4">
    <location>
        <begin position="57"/>
        <end position="134"/>
    </location>
</feature>
<dbReference type="CDD" id="cd12317">
    <property type="entry name" value="RRM4_RBM19_RRM3_MRD1"/>
    <property type="match status" value="1"/>
</dbReference>
<dbReference type="SUPFAM" id="SSF54928">
    <property type="entry name" value="RNA-binding domain, RBD"/>
    <property type="match status" value="3"/>
</dbReference>
<evidence type="ECO:0000313" key="6">
    <source>
        <dbReference type="Proteomes" id="UP000444721"/>
    </source>
</evidence>
<dbReference type="InterPro" id="IPR052462">
    <property type="entry name" value="SLIRP/GR-RBP-like"/>
</dbReference>
<sequence length="796" mass="91100">MRTNNRSEASSSSSSESEQEEMTRTESTRISDSSSSGNHTTTTQNNLEIGKELKLTRIIFVKGLPSHVTNSQFKKLFEEYGQVTDAKIMMAKNGKSRGFGYVGYKRHEEALNALQERNQTFVGMAKITVEFALPYKDSRLEPPKSKTSKAALAVKQASSNSSANKSSSNEEEVDEFLGIGKKKSSGPKFWENDLEDEFDEEIQKDKKKAEDEMADGSKHTTTDDDTKESATKKKKRENETSKQSDNAMFENDDNNLLYFNENEEEDPGRLFVYNLHFTTTEDELKELFEPFGEISEIHIPIDNETKRSKGVAFVHFLIPEHADKAMNTLHNSIFQGRMIHVTKAKEKPNFNVEKENMFLGKSKYKREQMKKLREQAGSSHNWNATYMSANTVMESMSKQLGISKSELLLNNRDFSNVDDNAAVRMALAETELIKQTKEELQDHGINLDLLNKPAGQVKLSRTVILVKNIPFHENTEKLKQELHDLFGFKSRRISRIIIPASKTIALIEFYEPVEARQAFTHLAYKNFYNVPLYLQWAPEGVLPPKKEEKKEEPKKEDKGPVRVADEGDDNQESTVLFIKNLNFKTTEESLKELFKIYKPRSVRIVTENGKSKGFGFAEFGSVKDAVKAHDELHGVELDNHILVVHYSNIQSNVKTTTEPKLKKQDISFKDEEKGVTVTFKKLVVRNVAFEATRQDLYQLFSTYGQVKTIRLPKKVGSNSHRGFAFVEFVSPKECHQAYQALKHSHLYGRTLKLEFSEDVNMENIRDVQERNREEYLEKETKKSKSSSGKRKRDAFL</sequence>
<feature type="region of interest" description="Disordered" evidence="3">
    <location>
        <begin position="544"/>
        <end position="567"/>
    </location>
</feature>
<dbReference type="SMART" id="SM00360">
    <property type="entry name" value="RRM"/>
    <property type="match status" value="5"/>
</dbReference>
<dbReference type="PROSITE" id="PS50102">
    <property type="entry name" value="RRM"/>
    <property type="match status" value="5"/>
</dbReference>
<evidence type="ECO:0000256" key="1">
    <source>
        <dbReference type="ARBA" id="ARBA00022884"/>
    </source>
</evidence>
<dbReference type="CDD" id="cd12320">
    <property type="entry name" value="RRM6_RBM19_RRM5_MRD1"/>
    <property type="match status" value="1"/>
</dbReference>
<dbReference type="InterPro" id="IPR000504">
    <property type="entry name" value="RRM_dom"/>
</dbReference>
<protein>
    <recommendedName>
        <fullName evidence="4">RRM domain-containing protein</fullName>
    </recommendedName>
</protein>